<proteinExistence type="predicted"/>
<sequence length="282" mass="31289">MYSVLAFYRCDEGVSRSQAPTRLGHHREDICFTAYKATGLSRADPDQKHKPRSIRSWAVSKIGRGVARRTRASHRPQFLHHGCSGRLNYTGTAGQFNSEDLQGLRVDPIIIILMGQIAASVVPRRPSPLQAHSQASPLGHAQSPAYPMYNSPMNSISSPQQSSSNQVAPPSPLDVSVPRPSSQTGNVAYPSVITRALNPDKNFPERYERPNHNNQQNQNCWDERQGQGQLGGSQSNNYNSNSSIEMNRGEQNQQRVVIGVGERQQSYFETKQWTPGHIAGFI</sequence>
<evidence type="ECO:0000313" key="3">
    <source>
        <dbReference type="Proteomes" id="UP001162162"/>
    </source>
</evidence>
<feature type="compositionally biased region" description="Low complexity" evidence="1">
    <location>
        <begin position="150"/>
        <end position="168"/>
    </location>
</feature>
<dbReference type="EMBL" id="JAPWTK010000255">
    <property type="protein sequence ID" value="KAJ8944378.1"/>
    <property type="molecule type" value="Genomic_DNA"/>
</dbReference>
<name>A0AAV8Y0E2_9CUCU</name>
<feature type="compositionally biased region" description="Low complexity" evidence="1">
    <location>
        <begin position="232"/>
        <end position="243"/>
    </location>
</feature>
<organism evidence="2 3">
    <name type="scientific">Aromia moschata</name>
    <dbReference type="NCBI Taxonomy" id="1265417"/>
    <lineage>
        <taxon>Eukaryota</taxon>
        <taxon>Metazoa</taxon>
        <taxon>Ecdysozoa</taxon>
        <taxon>Arthropoda</taxon>
        <taxon>Hexapoda</taxon>
        <taxon>Insecta</taxon>
        <taxon>Pterygota</taxon>
        <taxon>Neoptera</taxon>
        <taxon>Endopterygota</taxon>
        <taxon>Coleoptera</taxon>
        <taxon>Polyphaga</taxon>
        <taxon>Cucujiformia</taxon>
        <taxon>Chrysomeloidea</taxon>
        <taxon>Cerambycidae</taxon>
        <taxon>Cerambycinae</taxon>
        <taxon>Callichromatini</taxon>
        <taxon>Aromia</taxon>
    </lineage>
</organism>
<evidence type="ECO:0000256" key="1">
    <source>
        <dbReference type="SAM" id="MobiDB-lite"/>
    </source>
</evidence>
<comment type="caution">
    <text evidence="2">The sequence shown here is derived from an EMBL/GenBank/DDBJ whole genome shotgun (WGS) entry which is preliminary data.</text>
</comment>
<protein>
    <submittedName>
        <fullName evidence="2">Uncharacterized protein</fullName>
    </submittedName>
</protein>
<dbReference type="Proteomes" id="UP001162162">
    <property type="component" value="Unassembled WGS sequence"/>
</dbReference>
<feature type="compositionally biased region" description="Basic and acidic residues" evidence="1">
    <location>
        <begin position="202"/>
        <end position="211"/>
    </location>
</feature>
<feature type="region of interest" description="Disordered" evidence="1">
    <location>
        <begin position="125"/>
        <end position="250"/>
    </location>
</feature>
<dbReference type="AlphaFoldDB" id="A0AAV8Y0E2"/>
<reference evidence="2" key="1">
    <citation type="journal article" date="2023" name="Insect Mol. Biol.">
        <title>Genome sequencing provides insights into the evolution of gene families encoding plant cell wall-degrading enzymes in longhorned beetles.</title>
        <authorList>
            <person name="Shin N.R."/>
            <person name="Okamura Y."/>
            <person name="Kirsch R."/>
            <person name="Pauchet Y."/>
        </authorList>
    </citation>
    <scope>NUCLEOTIDE SEQUENCE</scope>
    <source>
        <strain evidence="2">AMC_N1</strain>
    </source>
</reference>
<gene>
    <name evidence="2" type="ORF">NQ318_017697</name>
</gene>
<accession>A0AAV8Y0E2</accession>
<keyword evidence="3" id="KW-1185">Reference proteome</keyword>
<evidence type="ECO:0000313" key="2">
    <source>
        <dbReference type="EMBL" id="KAJ8944378.1"/>
    </source>
</evidence>